<dbReference type="InterPro" id="IPR026906">
    <property type="entry name" value="LRR_5"/>
</dbReference>
<evidence type="ECO:0000313" key="3">
    <source>
        <dbReference type="Proteomes" id="UP001165160"/>
    </source>
</evidence>
<gene>
    <name evidence="2" type="ORF">TrVE_jg7801</name>
</gene>
<accession>A0A9W7BEM9</accession>
<evidence type="ECO:0000256" key="1">
    <source>
        <dbReference type="SAM" id="MobiDB-lite"/>
    </source>
</evidence>
<dbReference type="Gene3D" id="3.80.10.10">
    <property type="entry name" value="Ribonuclease Inhibitor"/>
    <property type="match status" value="1"/>
</dbReference>
<dbReference type="AlphaFoldDB" id="A0A9W7BEM9"/>
<keyword evidence="3" id="KW-1185">Reference proteome</keyword>
<dbReference type="Pfam" id="PF13306">
    <property type="entry name" value="LRR_5"/>
    <property type="match status" value="1"/>
</dbReference>
<dbReference type="EMBL" id="BRXX01000047">
    <property type="protein sequence ID" value="GMH85299.1"/>
    <property type="molecule type" value="Genomic_DNA"/>
</dbReference>
<dbReference type="Proteomes" id="UP001165160">
    <property type="component" value="Unassembled WGS sequence"/>
</dbReference>
<dbReference type="InterPro" id="IPR053139">
    <property type="entry name" value="Surface_bspA-like"/>
</dbReference>
<evidence type="ECO:0000313" key="2">
    <source>
        <dbReference type="EMBL" id="GMH85299.1"/>
    </source>
</evidence>
<dbReference type="PANTHER" id="PTHR45661:SF3">
    <property type="entry name" value="IG-LIKE DOMAIN-CONTAINING PROTEIN"/>
    <property type="match status" value="1"/>
</dbReference>
<protein>
    <submittedName>
        <fullName evidence="2">Uncharacterized protein</fullName>
    </submittedName>
</protein>
<reference evidence="3" key="1">
    <citation type="journal article" date="2023" name="Commun. Biol.">
        <title>Genome analysis of Parmales, the sister group of diatoms, reveals the evolutionary specialization of diatoms from phago-mixotrophs to photoautotrophs.</title>
        <authorList>
            <person name="Ban H."/>
            <person name="Sato S."/>
            <person name="Yoshikawa S."/>
            <person name="Yamada K."/>
            <person name="Nakamura Y."/>
            <person name="Ichinomiya M."/>
            <person name="Sato N."/>
            <person name="Blanc-Mathieu R."/>
            <person name="Endo H."/>
            <person name="Kuwata A."/>
            <person name="Ogata H."/>
        </authorList>
    </citation>
    <scope>NUCLEOTIDE SEQUENCE [LARGE SCALE GENOMIC DNA]</scope>
    <source>
        <strain evidence="3">NIES 3699</strain>
    </source>
</reference>
<dbReference type="SUPFAM" id="SSF52058">
    <property type="entry name" value="L domain-like"/>
    <property type="match status" value="1"/>
</dbReference>
<feature type="region of interest" description="Disordered" evidence="1">
    <location>
        <begin position="1"/>
        <end position="24"/>
    </location>
</feature>
<proteinExistence type="predicted"/>
<dbReference type="InterPro" id="IPR032675">
    <property type="entry name" value="LRR_dom_sf"/>
</dbReference>
<dbReference type="PANTHER" id="PTHR45661">
    <property type="entry name" value="SURFACE ANTIGEN"/>
    <property type="match status" value="1"/>
</dbReference>
<organism evidence="2 3">
    <name type="scientific">Triparma verrucosa</name>
    <dbReference type="NCBI Taxonomy" id="1606542"/>
    <lineage>
        <taxon>Eukaryota</taxon>
        <taxon>Sar</taxon>
        <taxon>Stramenopiles</taxon>
        <taxon>Ochrophyta</taxon>
        <taxon>Bolidophyceae</taxon>
        <taxon>Parmales</taxon>
        <taxon>Triparmaceae</taxon>
        <taxon>Triparma</taxon>
    </lineage>
</organism>
<sequence>MSKRTSENVSNSIEIPDPTNLMGGGDEEEVFEGSEFDSAADDTPAVGGDDFMHTDDFRRMFVGFAMVDTLVAMRWLDRKWHTVVEKKLIEFEDEPFGEIIVHGGNDISNIEAVSAARRGRMEQVTNVVFLLNITKVGDFACRLASNLVVVDIPEGITIIGERSFMQCSSLKDIKFPKLLTHIGVASFFDCSSLERVDLLHTNVEALDNYVFMDCTSLRAMKIPDSLQTLGRYAFSGCSKLVPSDIKTYDSNAVVAHLRSIQ</sequence>
<name>A0A9W7BEM9_9STRA</name>
<comment type="caution">
    <text evidence="2">The sequence shown here is derived from an EMBL/GenBank/DDBJ whole genome shotgun (WGS) entry which is preliminary data.</text>
</comment>